<dbReference type="EMBL" id="RCHS01003573">
    <property type="protein sequence ID" value="RMX40788.1"/>
    <property type="molecule type" value="Genomic_DNA"/>
</dbReference>
<dbReference type="Proteomes" id="UP000275408">
    <property type="component" value="Unassembled WGS sequence"/>
</dbReference>
<comment type="caution">
    <text evidence="2">The sequence shown here is derived from an EMBL/GenBank/DDBJ whole genome shotgun (WGS) entry which is preliminary data.</text>
</comment>
<dbReference type="Gene3D" id="3.40.50.150">
    <property type="entry name" value="Vaccinia Virus protein VP39"/>
    <property type="match status" value="1"/>
</dbReference>
<dbReference type="InterPro" id="IPR029063">
    <property type="entry name" value="SAM-dependent_MTases_sf"/>
</dbReference>
<dbReference type="OrthoDB" id="5984258at2759"/>
<dbReference type="CDD" id="cd02440">
    <property type="entry name" value="AdoMet_MTases"/>
    <property type="match status" value="1"/>
</dbReference>
<feature type="domain" description="Methyltransferase" evidence="1">
    <location>
        <begin position="68"/>
        <end position="190"/>
    </location>
</feature>
<proteinExistence type="predicted"/>
<sequence>MNKSGGIEKTRYIRHRYAMALYQEENLCMPKAHYKVLAKNYDCFYKERHEAQFNIMMKYLNLQPDHLVVDLASGTGTYGEKMVETFKLKNPVWCVEPSSEMQEAARAKKGLVTIEKTAEEFLDDLDKQHRFNFALCVSSVHHFSDPVKVYKGVESCLTSDGVFMIAQMGEYVSFPLFKKAKNRFTSFVSGRKEGTSAFLRSANFEVEVSVELLAFMVKKSKWYDMLRGRFHSTLKELSDGEIEEGIDELDKGILQHANRDDDIPISMTLLIFMAKKK</sequence>
<keyword evidence="3" id="KW-1185">Reference proteome</keyword>
<evidence type="ECO:0000313" key="3">
    <source>
        <dbReference type="Proteomes" id="UP000275408"/>
    </source>
</evidence>
<dbReference type="InterPro" id="IPR025714">
    <property type="entry name" value="Methyltranfer_dom"/>
</dbReference>
<dbReference type="Pfam" id="PF13847">
    <property type="entry name" value="Methyltransf_31"/>
    <property type="match status" value="1"/>
</dbReference>
<name>A0A3M6THN1_POCDA</name>
<protein>
    <recommendedName>
        <fullName evidence="1">Methyltransferase domain-containing protein</fullName>
    </recommendedName>
</protein>
<dbReference type="AlphaFoldDB" id="A0A3M6THN1"/>
<accession>A0A3M6THN1</accession>
<gene>
    <name evidence="2" type="ORF">pdam_00017590</name>
</gene>
<evidence type="ECO:0000259" key="1">
    <source>
        <dbReference type="Pfam" id="PF13847"/>
    </source>
</evidence>
<organism evidence="2 3">
    <name type="scientific">Pocillopora damicornis</name>
    <name type="common">Cauliflower coral</name>
    <name type="synonym">Millepora damicornis</name>
    <dbReference type="NCBI Taxonomy" id="46731"/>
    <lineage>
        <taxon>Eukaryota</taxon>
        <taxon>Metazoa</taxon>
        <taxon>Cnidaria</taxon>
        <taxon>Anthozoa</taxon>
        <taxon>Hexacorallia</taxon>
        <taxon>Scleractinia</taxon>
        <taxon>Astrocoeniina</taxon>
        <taxon>Pocilloporidae</taxon>
        <taxon>Pocillopora</taxon>
    </lineage>
</organism>
<reference evidence="2 3" key="1">
    <citation type="journal article" date="2018" name="Sci. Rep.">
        <title>Comparative analysis of the Pocillopora damicornis genome highlights role of immune system in coral evolution.</title>
        <authorList>
            <person name="Cunning R."/>
            <person name="Bay R.A."/>
            <person name="Gillette P."/>
            <person name="Baker A.C."/>
            <person name="Traylor-Knowles N."/>
        </authorList>
    </citation>
    <scope>NUCLEOTIDE SEQUENCE [LARGE SCALE GENOMIC DNA]</scope>
    <source>
        <strain evidence="2">RSMAS</strain>
        <tissue evidence="2">Whole animal</tissue>
    </source>
</reference>
<dbReference type="SUPFAM" id="SSF53335">
    <property type="entry name" value="S-adenosyl-L-methionine-dependent methyltransferases"/>
    <property type="match status" value="1"/>
</dbReference>
<evidence type="ECO:0000313" key="2">
    <source>
        <dbReference type="EMBL" id="RMX40788.1"/>
    </source>
</evidence>